<dbReference type="RefSeq" id="WP_289365528.1">
    <property type="nucleotide sequence ID" value="NZ_JAUCBP010000007.1"/>
</dbReference>
<comment type="cofactor">
    <cofactor evidence="1">
        <name>FMN</name>
        <dbReference type="ChEBI" id="CHEBI:58210"/>
    </cofactor>
</comment>
<evidence type="ECO:0000256" key="2">
    <source>
        <dbReference type="ARBA" id="ARBA00022643"/>
    </source>
</evidence>
<dbReference type="EC" id="1.-.-.-" evidence="4"/>
<dbReference type="Gene3D" id="3.40.50.360">
    <property type="match status" value="1"/>
</dbReference>
<dbReference type="Proteomes" id="UP001234343">
    <property type="component" value="Unassembled WGS sequence"/>
</dbReference>
<dbReference type="GO" id="GO:0016491">
    <property type="term" value="F:oxidoreductase activity"/>
    <property type="evidence" value="ECO:0007669"/>
    <property type="project" value="UniProtKB-KW"/>
</dbReference>
<sequence length="176" mass="19037">MKILALAASNSRKSINKALVAYATSLLGHHSIDVIDINDYDMPIYSNDLEEAHGIPDAAYGFLNRVANVDALLISYAEHNGNYTAAFKNLLDWASRINAKVYQGKSIVMLSTSPGPGGANSVLSLARDSAQYFDGNVVATLSIPYFYDNFDLENGRLSNTELVSELQAALATLDCI</sequence>
<evidence type="ECO:0000313" key="4">
    <source>
        <dbReference type="EMBL" id="MDM7861145.1"/>
    </source>
</evidence>
<keyword evidence="5" id="KW-1185">Reference proteome</keyword>
<protein>
    <submittedName>
        <fullName evidence="4">NAD(P)H-dependent oxidoreductase</fullName>
        <ecNumber evidence="4">1.-.-.-</ecNumber>
    </submittedName>
</protein>
<keyword evidence="4" id="KW-0560">Oxidoreductase</keyword>
<keyword evidence="2" id="KW-0285">Flavoprotein</keyword>
<dbReference type="EMBL" id="JAUCBP010000007">
    <property type="protein sequence ID" value="MDM7861145.1"/>
    <property type="molecule type" value="Genomic_DNA"/>
</dbReference>
<name>A0ABT7SY78_9ALTE</name>
<comment type="caution">
    <text evidence="4">The sequence shown here is derived from an EMBL/GenBank/DDBJ whole genome shotgun (WGS) entry which is preliminary data.</text>
</comment>
<reference evidence="4 5" key="1">
    <citation type="submission" date="2023-06" db="EMBL/GenBank/DDBJ databases">
        <title>Alteromonas sp. ASW11-36 isolated from intertidal sand.</title>
        <authorList>
            <person name="Li Y."/>
        </authorList>
    </citation>
    <scope>NUCLEOTIDE SEQUENCE [LARGE SCALE GENOMIC DNA]</scope>
    <source>
        <strain evidence="4 5">ASW11-36</strain>
    </source>
</reference>
<gene>
    <name evidence="4" type="ORF">QTP81_11100</name>
</gene>
<evidence type="ECO:0000259" key="3">
    <source>
        <dbReference type="Pfam" id="PF03358"/>
    </source>
</evidence>
<dbReference type="InterPro" id="IPR050712">
    <property type="entry name" value="NAD(P)H-dep_reductase"/>
</dbReference>
<accession>A0ABT7SY78</accession>
<proteinExistence type="predicted"/>
<dbReference type="PANTHER" id="PTHR30543">
    <property type="entry name" value="CHROMATE REDUCTASE"/>
    <property type="match status" value="1"/>
</dbReference>
<dbReference type="Pfam" id="PF03358">
    <property type="entry name" value="FMN_red"/>
    <property type="match status" value="1"/>
</dbReference>
<evidence type="ECO:0000313" key="5">
    <source>
        <dbReference type="Proteomes" id="UP001234343"/>
    </source>
</evidence>
<dbReference type="InterPro" id="IPR005025">
    <property type="entry name" value="FMN_Rdtase-like_dom"/>
</dbReference>
<feature type="domain" description="NADPH-dependent FMN reductase-like" evidence="3">
    <location>
        <begin position="1"/>
        <end position="140"/>
    </location>
</feature>
<organism evidence="4 5">
    <name type="scientific">Alteromonas arenosi</name>
    <dbReference type="NCBI Taxonomy" id="3055817"/>
    <lineage>
        <taxon>Bacteria</taxon>
        <taxon>Pseudomonadati</taxon>
        <taxon>Pseudomonadota</taxon>
        <taxon>Gammaproteobacteria</taxon>
        <taxon>Alteromonadales</taxon>
        <taxon>Alteromonadaceae</taxon>
        <taxon>Alteromonas/Salinimonas group</taxon>
        <taxon>Alteromonas</taxon>
    </lineage>
</organism>
<dbReference type="InterPro" id="IPR029039">
    <property type="entry name" value="Flavoprotein-like_sf"/>
</dbReference>
<dbReference type="PANTHER" id="PTHR30543:SF21">
    <property type="entry name" value="NAD(P)H-DEPENDENT FMN REDUCTASE LOT6"/>
    <property type="match status" value="1"/>
</dbReference>
<evidence type="ECO:0000256" key="1">
    <source>
        <dbReference type="ARBA" id="ARBA00001917"/>
    </source>
</evidence>
<dbReference type="SUPFAM" id="SSF52218">
    <property type="entry name" value="Flavoproteins"/>
    <property type="match status" value="1"/>
</dbReference>
<keyword evidence="2" id="KW-0288">FMN</keyword>